<dbReference type="Pfam" id="PF00240">
    <property type="entry name" value="ubiquitin"/>
    <property type="match status" value="1"/>
</dbReference>
<organism evidence="4 5">
    <name type="scientific">Gigaspora rosea</name>
    <dbReference type="NCBI Taxonomy" id="44941"/>
    <lineage>
        <taxon>Eukaryota</taxon>
        <taxon>Fungi</taxon>
        <taxon>Fungi incertae sedis</taxon>
        <taxon>Mucoromycota</taxon>
        <taxon>Glomeromycotina</taxon>
        <taxon>Glomeromycetes</taxon>
        <taxon>Diversisporales</taxon>
        <taxon>Gigasporaceae</taxon>
        <taxon>Gigaspora</taxon>
    </lineage>
</organism>
<dbReference type="SMART" id="SM00213">
    <property type="entry name" value="UBQ"/>
    <property type="match status" value="1"/>
</dbReference>
<protein>
    <recommendedName>
        <fullName evidence="6">Ubiquitin-like domain-containing protein</fullName>
    </recommendedName>
</protein>
<evidence type="ECO:0000256" key="1">
    <source>
        <dbReference type="PROSITE-ProRule" id="PRU00175"/>
    </source>
</evidence>
<name>A0A397V971_9GLOM</name>
<dbReference type="GO" id="GO:0008270">
    <property type="term" value="F:zinc ion binding"/>
    <property type="evidence" value="ECO:0007669"/>
    <property type="project" value="UniProtKB-KW"/>
</dbReference>
<dbReference type="AlphaFoldDB" id="A0A397V971"/>
<feature type="domain" description="Ubiquitin-like" evidence="2">
    <location>
        <begin position="99"/>
        <end position="174"/>
    </location>
</feature>
<dbReference type="PROSITE" id="PS50089">
    <property type="entry name" value="ZF_RING_2"/>
    <property type="match status" value="1"/>
</dbReference>
<feature type="domain" description="RING-type" evidence="3">
    <location>
        <begin position="3"/>
        <end position="54"/>
    </location>
</feature>
<dbReference type="InterPro" id="IPR000626">
    <property type="entry name" value="Ubiquitin-like_dom"/>
</dbReference>
<gene>
    <name evidence="4" type="ORF">C2G38_2184171</name>
</gene>
<keyword evidence="5" id="KW-1185">Reference proteome</keyword>
<keyword evidence="1" id="KW-0863">Zinc-finger</keyword>
<reference evidence="4 5" key="1">
    <citation type="submission" date="2018-06" db="EMBL/GenBank/DDBJ databases">
        <title>Comparative genomics reveals the genomic features of Rhizophagus irregularis, R. cerebriforme, R. diaphanum and Gigaspora rosea, and their symbiotic lifestyle signature.</title>
        <authorList>
            <person name="Morin E."/>
            <person name="San Clemente H."/>
            <person name="Chen E.C.H."/>
            <person name="De La Providencia I."/>
            <person name="Hainaut M."/>
            <person name="Kuo A."/>
            <person name="Kohler A."/>
            <person name="Murat C."/>
            <person name="Tang N."/>
            <person name="Roy S."/>
            <person name="Loubradou J."/>
            <person name="Henrissat B."/>
            <person name="Grigoriev I.V."/>
            <person name="Corradi N."/>
            <person name="Roux C."/>
            <person name="Martin F.M."/>
        </authorList>
    </citation>
    <scope>NUCLEOTIDE SEQUENCE [LARGE SCALE GENOMIC DNA]</scope>
    <source>
        <strain evidence="4 5">DAOM 194757</strain>
    </source>
</reference>
<sequence length="356" mass="39920">MKCSQCKLDKLSKEFPPTTVTEKCQHISSFCLRCLITQIDAVQNKQQAKCPECNSLINPQEMKALNLAWEKAPFKIDVESIGRIHPPTIQQADGAPLKGDIYIVMLNGQKVTMKLEENKTVIALRGSVNKQLKVVQTKQKLIYRGKELEDTQQNRASTLADYGIGPGSHIQLIVVLYSITRAESIKSLTFDLSWGYPVNGAQDYLDGSCLLYAGDTFWRKYDYASVYYPSFPHMKHSGDVMDNARRTGSQRITAKLDQLPPEVTQLYFVLSSWKSPTIGHFQRPSFKLFDETQPDKDLCNYTLAEAANSQAVIMCCVSRVGNTGMWQVIRIGKLSAGNANDYDPIEISIGECQLNT</sequence>
<dbReference type="InterPro" id="IPR029071">
    <property type="entry name" value="Ubiquitin-like_domsf"/>
</dbReference>
<dbReference type="InterPro" id="IPR051324">
    <property type="entry name" value="Stress/Tellurium_Resist"/>
</dbReference>
<dbReference type="Gene3D" id="3.10.20.90">
    <property type="entry name" value="Phosphatidylinositol 3-kinase Catalytic Subunit, Chain A, domain 1"/>
    <property type="match status" value="1"/>
</dbReference>
<dbReference type="SUPFAM" id="SSF57850">
    <property type="entry name" value="RING/U-box"/>
    <property type="match status" value="1"/>
</dbReference>
<dbReference type="STRING" id="44941.A0A397V971"/>
<dbReference type="Pfam" id="PF02342">
    <property type="entry name" value="TerD"/>
    <property type="match status" value="1"/>
</dbReference>
<evidence type="ECO:0000313" key="4">
    <source>
        <dbReference type="EMBL" id="RIB18602.1"/>
    </source>
</evidence>
<comment type="caution">
    <text evidence="4">The sequence shown here is derived from an EMBL/GenBank/DDBJ whole genome shotgun (WGS) entry which is preliminary data.</text>
</comment>
<evidence type="ECO:0000259" key="2">
    <source>
        <dbReference type="PROSITE" id="PS50053"/>
    </source>
</evidence>
<dbReference type="PROSITE" id="PS50053">
    <property type="entry name" value="UBIQUITIN_2"/>
    <property type="match status" value="1"/>
</dbReference>
<dbReference type="Gene3D" id="2.60.60.30">
    <property type="entry name" value="sav2460 like domains"/>
    <property type="match status" value="1"/>
</dbReference>
<dbReference type="PANTHER" id="PTHR32097:SF17">
    <property type="entry name" value="CAMP-BINDING PROTEIN 1-RELATED"/>
    <property type="match status" value="1"/>
</dbReference>
<evidence type="ECO:0000313" key="5">
    <source>
        <dbReference type="Proteomes" id="UP000266673"/>
    </source>
</evidence>
<dbReference type="PANTHER" id="PTHR32097">
    <property type="entry name" value="CAMP-BINDING PROTEIN 1-RELATED"/>
    <property type="match status" value="1"/>
</dbReference>
<dbReference type="OrthoDB" id="2318873at2759"/>
<accession>A0A397V971</accession>
<keyword evidence="1" id="KW-0479">Metal-binding</keyword>
<keyword evidence="1" id="KW-0862">Zinc</keyword>
<dbReference type="InterPro" id="IPR003325">
    <property type="entry name" value="TerD"/>
</dbReference>
<dbReference type="CDD" id="cd17039">
    <property type="entry name" value="Ubl_ubiquitin_like"/>
    <property type="match status" value="1"/>
</dbReference>
<proteinExistence type="predicted"/>
<dbReference type="EMBL" id="QKWP01000530">
    <property type="protein sequence ID" value="RIB18602.1"/>
    <property type="molecule type" value="Genomic_DNA"/>
</dbReference>
<dbReference type="InterPro" id="IPR001841">
    <property type="entry name" value="Znf_RING"/>
</dbReference>
<dbReference type="CDD" id="cd06974">
    <property type="entry name" value="TerD_like"/>
    <property type="match status" value="1"/>
</dbReference>
<dbReference type="SUPFAM" id="SSF54236">
    <property type="entry name" value="Ubiquitin-like"/>
    <property type="match status" value="1"/>
</dbReference>
<dbReference type="Proteomes" id="UP000266673">
    <property type="component" value="Unassembled WGS sequence"/>
</dbReference>
<evidence type="ECO:0008006" key="6">
    <source>
        <dbReference type="Google" id="ProtNLM"/>
    </source>
</evidence>
<evidence type="ECO:0000259" key="3">
    <source>
        <dbReference type="PROSITE" id="PS50089"/>
    </source>
</evidence>